<gene>
    <name evidence="2" type="ORF">PVT01_000074700</name>
</gene>
<proteinExistence type="predicted"/>
<accession>A0A1G4E9D9</accession>
<feature type="compositionally biased region" description="Basic and acidic residues" evidence="1">
    <location>
        <begin position="230"/>
        <end position="252"/>
    </location>
</feature>
<feature type="compositionally biased region" description="Basic and acidic residues" evidence="1">
    <location>
        <begin position="294"/>
        <end position="304"/>
    </location>
</feature>
<sequence>MENNEVDIWVLTYDQYIYFKDKFDPKRPFSSEAVNLEDILLEAKITGNDRTNYLNVFDILLKHVHRDGVFFGGNNLDACKYINYILYEEVERKNYRSYDQEAIPLFRKFLDAYGEKRGKQNRCKSEINNIQRETYNIINPLYELYDKNKYCSGFVENNVQYKCKDFEEYFRLYDRYMFDTYPKSSKFYDILKNIEQHANKVLSLYKRGGGCNGYSEDLQSPRLFIPDSVPKPETHNKEQMHQNRLQSEDRTSQSETHGIAHAEQTQLPKVISILDPEQETPRTDQENSANVFHSENDDHNEIPRHPVSSHLGRIDQHIRKDEEETKMFSRYPKTFRHFNPSETSLYSGRSGHAAEQDISNEVESSPSSVMSTITSALRDVEPGPVLVVSGGMGVLFLLFKYSPVGSFFGGRRGRIRQIPSSFRGFPPDFANFQDYDGGFIGYGPMNINPLAE</sequence>
<protein>
    <submittedName>
        <fullName evidence="2">VIR protein</fullName>
    </submittedName>
</protein>
<dbReference type="Proteomes" id="UP000196402">
    <property type="component" value="Unassembled WGS sequence"/>
</dbReference>
<reference evidence="2 3" key="1">
    <citation type="submission" date="2016-07" db="EMBL/GenBank/DDBJ databases">
        <authorList>
            <consortium name="Pathogen Informatics"/>
        </authorList>
    </citation>
    <scope>NUCLEOTIDE SEQUENCE [LARGE SCALE GENOMIC DNA]</scope>
</reference>
<evidence type="ECO:0000313" key="3">
    <source>
        <dbReference type="Proteomes" id="UP000196402"/>
    </source>
</evidence>
<dbReference type="EMBL" id="FLYH01000212">
    <property type="protein sequence ID" value="SCA83639.1"/>
    <property type="molecule type" value="Genomic_DNA"/>
</dbReference>
<dbReference type="VEuPathDB" id="PlasmoDB:PVP01_0004440"/>
<feature type="region of interest" description="Disordered" evidence="1">
    <location>
        <begin position="222"/>
        <end position="269"/>
    </location>
</feature>
<feature type="compositionally biased region" description="Basic and acidic residues" evidence="1">
    <location>
        <begin position="312"/>
        <end position="324"/>
    </location>
</feature>
<dbReference type="AlphaFoldDB" id="A0A1G4E9D9"/>
<evidence type="ECO:0000256" key="1">
    <source>
        <dbReference type="SAM" id="MobiDB-lite"/>
    </source>
</evidence>
<dbReference type="VEuPathDB" id="PlasmoDB:PVPAM_000009500"/>
<organism evidence="2 3">
    <name type="scientific">Plasmodium vivax</name>
    <name type="common">malaria parasite P. vivax</name>
    <dbReference type="NCBI Taxonomy" id="5855"/>
    <lineage>
        <taxon>Eukaryota</taxon>
        <taxon>Sar</taxon>
        <taxon>Alveolata</taxon>
        <taxon>Apicomplexa</taxon>
        <taxon>Aconoidasida</taxon>
        <taxon>Haemosporida</taxon>
        <taxon>Plasmodiidae</taxon>
        <taxon>Plasmodium</taxon>
        <taxon>Plasmodium (Plasmodium)</taxon>
    </lineage>
</organism>
<dbReference type="VEuPathDB" id="PlasmoDB:PVW1_000009000"/>
<name>A0A1G4E9D9_PLAVI</name>
<dbReference type="VEuPathDB" id="PlasmoDB:PVX_103670"/>
<feature type="region of interest" description="Disordered" evidence="1">
    <location>
        <begin position="293"/>
        <end position="324"/>
    </location>
</feature>
<evidence type="ECO:0000313" key="2">
    <source>
        <dbReference type="EMBL" id="SCA83639.1"/>
    </source>
</evidence>